<evidence type="ECO:0000313" key="4">
    <source>
        <dbReference type="EMBL" id="CAL4807221.1"/>
    </source>
</evidence>
<accession>A0A9P1GRJ1</accession>
<dbReference type="GO" id="GO:0000775">
    <property type="term" value="C:chromosome, centromeric region"/>
    <property type="evidence" value="ECO:0007669"/>
    <property type="project" value="TreeGrafter"/>
</dbReference>
<dbReference type="PANTHER" id="PTHR13395">
    <property type="entry name" value="SISTER CHROMATID COHESION PROTEIN DCC1-RELATED"/>
    <property type="match status" value="1"/>
</dbReference>
<organism evidence="3">
    <name type="scientific">Cladocopium goreaui</name>
    <dbReference type="NCBI Taxonomy" id="2562237"/>
    <lineage>
        <taxon>Eukaryota</taxon>
        <taxon>Sar</taxon>
        <taxon>Alveolata</taxon>
        <taxon>Dinophyceae</taxon>
        <taxon>Suessiales</taxon>
        <taxon>Symbiodiniaceae</taxon>
        <taxon>Cladocopium</taxon>
    </lineage>
</organism>
<dbReference type="Proteomes" id="UP001152797">
    <property type="component" value="Unassembled WGS sequence"/>
</dbReference>
<dbReference type="GO" id="GO:0034088">
    <property type="term" value="P:maintenance of mitotic sister chromatid cohesion"/>
    <property type="evidence" value="ECO:0007669"/>
    <property type="project" value="TreeGrafter"/>
</dbReference>
<comment type="similarity">
    <text evidence="1">Belongs to the DCC1 family.</text>
</comment>
<gene>
    <name evidence="3" type="ORF">C1SCF055_LOCUS44367</name>
</gene>
<dbReference type="Pfam" id="PF09724">
    <property type="entry name" value="Dcc1"/>
    <property type="match status" value="1"/>
</dbReference>
<keyword evidence="2" id="KW-0235">DNA replication</keyword>
<evidence type="ECO:0000313" key="5">
    <source>
        <dbReference type="Proteomes" id="UP001152797"/>
    </source>
</evidence>
<proteinExistence type="inferred from homology"/>
<dbReference type="InterPro" id="IPR019128">
    <property type="entry name" value="Dcc1"/>
</dbReference>
<evidence type="ECO:0000256" key="2">
    <source>
        <dbReference type="ARBA" id="ARBA00022705"/>
    </source>
</evidence>
<dbReference type="EMBL" id="CAMXCT020006778">
    <property type="protein sequence ID" value="CAL1173284.1"/>
    <property type="molecule type" value="Genomic_DNA"/>
</dbReference>
<reference evidence="3" key="1">
    <citation type="submission" date="2022-10" db="EMBL/GenBank/DDBJ databases">
        <authorList>
            <person name="Chen Y."/>
            <person name="Dougan E. K."/>
            <person name="Chan C."/>
            <person name="Rhodes N."/>
            <person name="Thang M."/>
        </authorList>
    </citation>
    <scope>NUCLEOTIDE SEQUENCE</scope>
</reference>
<comment type="caution">
    <text evidence="3">The sequence shown here is derived from an EMBL/GenBank/DDBJ whole genome shotgun (WGS) entry which is preliminary data.</text>
</comment>
<dbReference type="GO" id="GO:0031390">
    <property type="term" value="C:Ctf18 RFC-like complex"/>
    <property type="evidence" value="ECO:0007669"/>
    <property type="project" value="InterPro"/>
</dbReference>
<sequence>MQLTRDDIADQVLDTALTIVTAQGWQLEAVDGKALLEEVQKILPDGEVSVPNLAVLRKVLSGVQKEELPKSDAETIFVLDAEKVNLSRALQILGDDPHEVRQRFQLPPPVARPAGPKRPRLAAPVQGSALQVDEFLQVFKDLTSSDMNKESLLEMLATRAYVDEFEGTIHAMDATLLPRDPLERLKQLFELQSHWRPERLNSLMATSLAGQKVEAWLGKHARQVYMEFTPGEEVRMMTKKFA</sequence>
<dbReference type="GO" id="GO:0000785">
    <property type="term" value="C:chromatin"/>
    <property type="evidence" value="ECO:0007669"/>
    <property type="project" value="TreeGrafter"/>
</dbReference>
<dbReference type="OrthoDB" id="276989at2759"/>
<dbReference type="PANTHER" id="PTHR13395:SF6">
    <property type="entry name" value="SISTER CHROMATID COHESION PROTEIN DCC1"/>
    <property type="match status" value="1"/>
</dbReference>
<protein>
    <submittedName>
        <fullName evidence="3">Uncharacterized protein</fullName>
    </submittedName>
</protein>
<evidence type="ECO:0000256" key="1">
    <source>
        <dbReference type="ARBA" id="ARBA00007017"/>
    </source>
</evidence>
<dbReference type="EMBL" id="CAMXCT030006778">
    <property type="protein sequence ID" value="CAL4807221.1"/>
    <property type="molecule type" value="Genomic_DNA"/>
</dbReference>
<reference evidence="4 5" key="2">
    <citation type="submission" date="2024-05" db="EMBL/GenBank/DDBJ databases">
        <authorList>
            <person name="Chen Y."/>
            <person name="Shah S."/>
            <person name="Dougan E. K."/>
            <person name="Thang M."/>
            <person name="Chan C."/>
        </authorList>
    </citation>
    <scope>NUCLEOTIDE SEQUENCE [LARGE SCALE GENOMIC DNA]</scope>
</reference>
<dbReference type="EMBL" id="CAMXCT010006778">
    <property type="protein sequence ID" value="CAI4019909.1"/>
    <property type="molecule type" value="Genomic_DNA"/>
</dbReference>
<dbReference type="GO" id="GO:0006260">
    <property type="term" value="P:DNA replication"/>
    <property type="evidence" value="ECO:0007669"/>
    <property type="project" value="UniProtKB-KW"/>
</dbReference>
<evidence type="ECO:0000313" key="3">
    <source>
        <dbReference type="EMBL" id="CAI4019909.1"/>
    </source>
</evidence>
<dbReference type="AlphaFoldDB" id="A0A9P1GRJ1"/>
<keyword evidence="5" id="KW-1185">Reference proteome</keyword>
<name>A0A9P1GRJ1_9DINO</name>